<evidence type="ECO:0000313" key="4">
    <source>
        <dbReference type="Proteomes" id="UP001152607"/>
    </source>
</evidence>
<protein>
    <submittedName>
        <fullName evidence="3">Uncharacterized protein</fullName>
    </submittedName>
</protein>
<proteinExistence type="predicted"/>
<sequence>MTNTKSYVTVDERDINLDRADIHRKSRIELPQKSPDSSNDHRENQDEEEKRNKSTLHRVRVSVSEKKHDTAVKIKKTLHISKEAGTGSRIIDDDLQNDASALANPVPQKSDSRLKEKLPVPEKATVKDFLHNPIDITKKKLNDRGNSEAAANLAAKEISHGQEVDLLHAHDQLQNASTDAEKKEMTETFGELMKERQNMFVRWTADRHITKVRILPKTTFVRKSMQEFMRKDPGGNVAMDWQAYVQHLLEYSAQQYGGQYIGAGMDHPKPSKKTIMPNIERLVVASAPFQEFIMTTRRVYRWENRLETLKYLMVYTALWYMNLVFPGILSVVVYLVIHRQCSPKTMENLRQDIERTEDRHQTALTLTEFIEKEGSEEWADKIIETVGPWLMIQLADMANLFEVMRNFYEWRVPNRTLATLFILIFVILVSTFVPAWLFIRGLTFSAGVTFFGLFPISANLPEYRLLASIPKRLFWDIPTHGEWAIKAIQAEATRYAESRPLSPSSPFKSQDHDYSSYTATHNSTSGHLIISQSFLRFVSPTTTMCRILYTRLDRVEKVDRVVDKNIPFKGRGHNGKDLKIVELMAGTREERREWLFENMAERDQAFTQVLGFGGGVWQIVW</sequence>
<feature type="transmembrane region" description="Helical" evidence="2">
    <location>
        <begin position="317"/>
        <end position="337"/>
    </location>
</feature>
<keyword evidence="2" id="KW-1133">Transmembrane helix</keyword>
<accession>A0A9W4U3E8</accession>
<feature type="transmembrane region" description="Helical" evidence="2">
    <location>
        <begin position="417"/>
        <end position="438"/>
    </location>
</feature>
<keyword evidence="2" id="KW-0472">Membrane</keyword>
<dbReference type="Proteomes" id="UP001152607">
    <property type="component" value="Unassembled WGS sequence"/>
</dbReference>
<feature type="region of interest" description="Disordered" evidence="1">
    <location>
        <begin position="23"/>
        <end position="57"/>
    </location>
</feature>
<name>A0A9W4U3E8_9PLEO</name>
<dbReference type="InterPro" id="IPR037847">
    <property type="entry name" value="GRAMDC4"/>
</dbReference>
<evidence type="ECO:0000256" key="1">
    <source>
        <dbReference type="SAM" id="MobiDB-lite"/>
    </source>
</evidence>
<dbReference type="PANTHER" id="PTHR37402">
    <property type="entry name" value="GRAM DOMAIN-CONTAINING PROTEIN 4"/>
    <property type="match status" value="1"/>
</dbReference>
<dbReference type="AlphaFoldDB" id="A0A9W4U3E8"/>
<dbReference type="PANTHER" id="PTHR37402:SF1">
    <property type="entry name" value="GRAM DOMAIN-CONTAINING PROTEIN 4"/>
    <property type="match status" value="1"/>
</dbReference>
<evidence type="ECO:0000313" key="3">
    <source>
        <dbReference type="EMBL" id="CAI6243094.1"/>
    </source>
</evidence>
<feature type="compositionally biased region" description="Basic and acidic residues" evidence="1">
    <location>
        <begin position="38"/>
        <end position="52"/>
    </location>
</feature>
<organism evidence="3 4">
    <name type="scientific">Periconia digitata</name>
    <dbReference type="NCBI Taxonomy" id="1303443"/>
    <lineage>
        <taxon>Eukaryota</taxon>
        <taxon>Fungi</taxon>
        <taxon>Dikarya</taxon>
        <taxon>Ascomycota</taxon>
        <taxon>Pezizomycotina</taxon>
        <taxon>Dothideomycetes</taxon>
        <taxon>Pleosporomycetidae</taxon>
        <taxon>Pleosporales</taxon>
        <taxon>Massarineae</taxon>
        <taxon>Periconiaceae</taxon>
        <taxon>Periconia</taxon>
    </lineage>
</organism>
<gene>
    <name evidence="3" type="ORF">PDIGIT_LOCUS664</name>
</gene>
<keyword evidence="2" id="KW-0812">Transmembrane</keyword>
<dbReference type="EMBL" id="CAOQHR010000001">
    <property type="protein sequence ID" value="CAI6243094.1"/>
    <property type="molecule type" value="Genomic_DNA"/>
</dbReference>
<evidence type="ECO:0000256" key="2">
    <source>
        <dbReference type="SAM" id="Phobius"/>
    </source>
</evidence>
<reference evidence="3" key="1">
    <citation type="submission" date="2023-01" db="EMBL/GenBank/DDBJ databases">
        <authorList>
            <person name="Van Ghelder C."/>
            <person name="Rancurel C."/>
        </authorList>
    </citation>
    <scope>NUCLEOTIDE SEQUENCE</scope>
    <source>
        <strain evidence="3">CNCM I-4278</strain>
    </source>
</reference>
<comment type="caution">
    <text evidence="3">The sequence shown here is derived from an EMBL/GenBank/DDBJ whole genome shotgun (WGS) entry which is preliminary data.</text>
</comment>
<dbReference type="OrthoDB" id="1708389at2759"/>
<dbReference type="GO" id="GO:0006915">
    <property type="term" value="P:apoptotic process"/>
    <property type="evidence" value="ECO:0007669"/>
    <property type="project" value="InterPro"/>
</dbReference>
<keyword evidence="4" id="KW-1185">Reference proteome</keyword>